<keyword evidence="6" id="KW-1185">Reference proteome</keyword>
<evidence type="ECO:0000256" key="3">
    <source>
        <dbReference type="SAM" id="SignalP"/>
    </source>
</evidence>
<evidence type="ECO:0000313" key="6">
    <source>
        <dbReference type="Proteomes" id="UP000652176"/>
    </source>
</evidence>
<dbReference type="InterPro" id="IPR001638">
    <property type="entry name" value="Solute-binding_3/MltF_N"/>
</dbReference>
<dbReference type="EMBL" id="JACXSS010000001">
    <property type="protein sequence ID" value="MBD9357111.1"/>
    <property type="molecule type" value="Genomic_DNA"/>
</dbReference>
<evidence type="ECO:0000313" key="5">
    <source>
        <dbReference type="EMBL" id="MBD9357111.1"/>
    </source>
</evidence>
<dbReference type="Proteomes" id="UP000652176">
    <property type="component" value="Unassembled WGS sequence"/>
</dbReference>
<comment type="caution">
    <text evidence="5">The sequence shown here is derived from an EMBL/GenBank/DDBJ whole genome shotgun (WGS) entry which is preliminary data.</text>
</comment>
<feature type="chain" id="PRO_5047092068" evidence="3">
    <location>
        <begin position="29"/>
        <end position="295"/>
    </location>
</feature>
<dbReference type="RefSeq" id="WP_192375412.1">
    <property type="nucleotide sequence ID" value="NZ_CAJHIV010000001.1"/>
</dbReference>
<keyword evidence="2 3" id="KW-0732">Signal</keyword>
<gene>
    <name evidence="5" type="ORF">IE877_14700</name>
</gene>
<dbReference type="SUPFAM" id="SSF53850">
    <property type="entry name" value="Periplasmic binding protein-like II"/>
    <property type="match status" value="1"/>
</dbReference>
<evidence type="ECO:0000259" key="4">
    <source>
        <dbReference type="SMART" id="SM00062"/>
    </source>
</evidence>
<dbReference type="PANTHER" id="PTHR35936">
    <property type="entry name" value="MEMBRANE-BOUND LYTIC MUREIN TRANSGLYCOSYLASE F"/>
    <property type="match status" value="1"/>
</dbReference>
<protein>
    <submittedName>
        <fullName evidence="5">Quinoprotein dehydrogenase-associated putative ABC transporter substrate-binding protein</fullName>
    </submittedName>
</protein>
<dbReference type="NCBIfam" id="TIGR03871">
    <property type="entry name" value="ABC_peri_MoxJ_2"/>
    <property type="match status" value="1"/>
</dbReference>
<reference evidence="5 6" key="1">
    <citation type="submission" date="2020-09" db="EMBL/GenBank/DDBJ databases">
        <title>Methylomonas albis sp. nov. and Methylomonas fluvii sp. nov.: Two cold-adapted methanotrophs from the River Elbe and an amended description of Methylovulum psychrotolerans strain Eb1.</title>
        <authorList>
            <person name="Bussmann I.K."/>
            <person name="Klings K.-W."/>
            <person name="Warnstedt J."/>
            <person name="Hoppert M."/>
            <person name="Saborowski A."/>
            <person name="Horn F."/>
            <person name="Liebner S."/>
        </authorList>
    </citation>
    <scope>NUCLEOTIDE SEQUENCE [LARGE SCALE GENOMIC DNA]</scope>
    <source>
        <strain evidence="5 6">EbA</strain>
    </source>
</reference>
<sequence length="295" mass="32489">MLQSSFKSPDALRIAFLAAILSFATAVAADSELRVCADPDNLPFSNQKQEGFENKIAKLLADDLGMKLNFYWQKQRQGYIRETLGAKYCDVMMGVPHGYERVLSTRPYYRSGYAFVTARGRHLAFKSFDDPRLHKLKIGLHAIGIDGSNSPPANALARRGIVENIVGYSMWGEESIDNPQGEIVSAVAKQEIDVAIVWGPIGGYFAKPFGKALVVTPAPADADMPSMPFDFDISLGVRKGEEAFAAQLEQSLTRKQREIQDILTAYNVPLIKPFLGATVSLLDRDPATSQTSLKR</sequence>
<proteinExistence type="inferred from homology"/>
<dbReference type="Pfam" id="PF00497">
    <property type="entry name" value="SBP_bac_3"/>
    <property type="match status" value="1"/>
</dbReference>
<comment type="similarity">
    <text evidence="1">Belongs to the bacterial solute-binding protein 3 family.</text>
</comment>
<dbReference type="PANTHER" id="PTHR35936:SF17">
    <property type="entry name" value="ARGININE-BINDING EXTRACELLULAR PROTEIN ARTP"/>
    <property type="match status" value="1"/>
</dbReference>
<feature type="domain" description="Solute-binding protein family 3/N-terminal" evidence="4">
    <location>
        <begin position="32"/>
        <end position="266"/>
    </location>
</feature>
<dbReference type="Gene3D" id="3.40.190.10">
    <property type="entry name" value="Periplasmic binding protein-like II"/>
    <property type="match status" value="2"/>
</dbReference>
<evidence type="ECO:0000256" key="1">
    <source>
        <dbReference type="ARBA" id="ARBA00010333"/>
    </source>
</evidence>
<dbReference type="SMART" id="SM00062">
    <property type="entry name" value="PBPb"/>
    <property type="match status" value="1"/>
</dbReference>
<organism evidence="5 6">
    <name type="scientific">Methylomonas albis</name>
    <dbReference type="NCBI Taxonomy" id="1854563"/>
    <lineage>
        <taxon>Bacteria</taxon>
        <taxon>Pseudomonadati</taxon>
        <taxon>Pseudomonadota</taxon>
        <taxon>Gammaproteobacteria</taxon>
        <taxon>Methylococcales</taxon>
        <taxon>Methylococcaceae</taxon>
        <taxon>Methylomonas</taxon>
    </lineage>
</organism>
<dbReference type="InterPro" id="IPR022448">
    <property type="entry name" value="Quinoprotein_dehydrogenase"/>
</dbReference>
<name>A0ABR9D2S5_9GAMM</name>
<feature type="signal peptide" evidence="3">
    <location>
        <begin position="1"/>
        <end position="28"/>
    </location>
</feature>
<evidence type="ECO:0000256" key="2">
    <source>
        <dbReference type="ARBA" id="ARBA00022729"/>
    </source>
</evidence>
<accession>A0ABR9D2S5</accession>